<evidence type="ECO:0000313" key="2">
    <source>
        <dbReference type="Proteomes" id="UP001168640"/>
    </source>
</evidence>
<name>A0ABT8W417_9GAMM</name>
<accession>A0ABT8W417</accession>
<dbReference type="Proteomes" id="UP001168640">
    <property type="component" value="Unassembled WGS sequence"/>
</dbReference>
<protein>
    <submittedName>
        <fullName evidence="1">Uncharacterized protein</fullName>
    </submittedName>
</protein>
<keyword evidence="2" id="KW-1185">Reference proteome</keyword>
<gene>
    <name evidence="1" type="ORF">QVZ43_14775</name>
</gene>
<dbReference type="EMBL" id="JAUMIS010000002">
    <property type="protein sequence ID" value="MDO3722987.1"/>
    <property type="molecule type" value="Genomic_DNA"/>
</dbReference>
<organism evidence="1 2">
    <name type="scientific">Marinobacter suaedae</name>
    <dbReference type="NCBI Taxonomy" id="3057675"/>
    <lineage>
        <taxon>Bacteria</taxon>
        <taxon>Pseudomonadati</taxon>
        <taxon>Pseudomonadota</taxon>
        <taxon>Gammaproteobacteria</taxon>
        <taxon>Pseudomonadales</taxon>
        <taxon>Marinobacteraceae</taxon>
        <taxon>Marinobacter</taxon>
    </lineage>
</organism>
<dbReference type="RefSeq" id="WP_302910549.1">
    <property type="nucleotide sequence ID" value="NZ_JAUMIS010000002.1"/>
</dbReference>
<reference evidence="1" key="1">
    <citation type="submission" date="2023-07" db="EMBL/GenBank/DDBJ databases">
        <title>Marinobacter sp. chi1 genome sequencing and assembly.</title>
        <authorList>
            <person name="Park S."/>
        </authorList>
    </citation>
    <scope>NUCLEOTIDE SEQUENCE</scope>
    <source>
        <strain evidence="1">Chi1</strain>
    </source>
</reference>
<comment type="caution">
    <text evidence="1">The sequence shown here is derived from an EMBL/GenBank/DDBJ whole genome shotgun (WGS) entry which is preliminary data.</text>
</comment>
<evidence type="ECO:0000313" key="1">
    <source>
        <dbReference type="EMBL" id="MDO3722987.1"/>
    </source>
</evidence>
<proteinExistence type="predicted"/>
<sequence length="107" mass="11846">MIIRLFVALLVLNLVAFVVRAEADERVFEERSESSAVEGIIGAQERLAGNDNDDVSVGVFSELGSRLLTWSLSRRDDDKRFASEPAQPDHGVALLNEGACLNLKWIF</sequence>